<reference evidence="1" key="1">
    <citation type="submission" date="2021-06" db="EMBL/GenBank/DDBJ databases">
        <authorList>
            <person name="Kallberg Y."/>
            <person name="Tangrot J."/>
            <person name="Rosling A."/>
        </authorList>
    </citation>
    <scope>NUCLEOTIDE SEQUENCE</scope>
    <source>
        <strain evidence="1">28 12/20/2015</strain>
    </source>
</reference>
<feature type="non-terminal residue" evidence="1">
    <location>
        <position position="87"/>
    </location>
</feature>
<protein>
    <submittedName>
        <fullName evidence="1">4024_t:CDS:1</fullName>
    </submittedName>
</protein>
<sequence>MAQCLYFDAKITKLGRIDSYNKDENISDKFIENIYDARQILFKSLVAKVVAQLAVDCDDNEMAQWLRTFINKKKQLLEESNQNGMMT</sequence>
<evidence type="ECO:0000313" key="2">
    <source>
        <dbReference type="Proteomes" id="UP000789366"/>
    </source>
</evidence>
<comment type="caution">
    <text evidence="1">The sequence shown here is derived from an EMBL/GenBank/DDBJ whole genome shotgun (WGS) entry which is preliminary data.</text>
</comment>
<proteinExistence type="predicted"/>
<dbReference type="EMBL" id="CAJVPW010005856">
    <property type="protein sequence ID" value="CAG8561411.1"/>
    <property type="molecule type" value="Genomic_DNA"/>
</dbReference>
<keyword evidence="2" id="KW-1185">Reference proteome</keyword>
<name>A0ACA9M2C6_9GLOM</name>
<accession>A0ACA9M2C6</accession>
<gene>
    <name evidence="1" type="ORF">SPELUC_LOCUS5621</name>
</gene>
<organism evidence="1 2">
    <name type="scientific">Cetraspora pellucida</name>
    <dbReference type="NCBI Taxonomy" id="1433469"/>
    <lineage>
        <taxon>Eukaryota</taxon>
        <taxon>Fungi</taxon>
        <taxon>Fungi incertae sedis</taxon>
        <taxon>Mucoromycota</taxon>
        <taxon>Glomeromycotina</taxon>
        <taxon>Glomeromycetes</taxon>
        <taxon>Diversisporales</taxon>
        <taxon>Gigasporaceae</taxon>
        <taxon>Cetraspora</taxon>
    </lineage>
</organism>
<evidence type="ECO:0000313" key="1">
    <source>
        <dbReference type="EMBL" id="CAG8561411.1"/>
    </source>
</evidence>
<dbReference type="Proteomes" id="UP000789366">
    <property type="component" value="Unassembled WGS sequence"/>
</dbReference>